<dbReference type="InterPro" id="IPR010093">
    <property type="entry name" value="SinI_DNA-bd"/>
</dbReference>
<name>C7N3C7_SLAHD</name>
<proteinExistence type="predicted"/>
<reference evidence="2 3" key="1">
    <citation type="journal article" date="2009" name="Stand. Genomic Sci.">
        <title>Complete genome sequence of Slackia heliotrinireducens type strain (RHS 1).</title>
        <authorList>
            <person name="Pukall R."/>
            <person name="Lapidus A."/>
            <person name="Nolan M."/>
            <person name="Copeland A."/>
            <person name="Glavina Del Rio T."/>
            <person name="Lucas S."/>
            <person name="Chen F."/>
            <person name="Tice H."/>
            <person name="Cheng J.F."/>
            <person name="Chertkov O."/>
            <person name="Bruce D."/>
            <person name="Goodwin L."/>
            <person name="Kuske C."/>
            <person name="Brettin T."/>
            <person name="Detter J.C."/>
            <person name="Han C."/>
            <person name="Pitluck S."/>
            <person name="Pati A."/>
            <person name="Mavrommatis K."/>
            <person name="Ivanova N."/>
            <person name="Ovchinnikova G."/>
            <person name="Chen A."/>
            <person name="Palaniappan K."/>
            <person name="Schneider S."/>
            <person name="Rohde M."/>
            <person name="Chain P."/>
            <person name="D'haeseleer P."/>
            <person name="Goker M."/>
            <person name="Bristow J."/>
            <person name="Eisen J.A."/>
            <person name="Markowitz V."/>
            <person name="Kyrpides N.C."/>
            <person name="Klenk H.P."/>
            <person name="Hugenholtz P."/>
        </authorList>
    </citation>
    <scope>NUCLEOTIDE SEQUENCE [LARGE SCALE GENOMIC DNA]</scope>
    <source>
        <strain evidence="3">ATCC 29202 / DSM 20476 / NCTC 11029 / RHS 1</strain>
    </source>
</reference>
<dbReference type="InterPro" id="IPR041657">
    <property type="entry name" value="HTH_17"/>
</dbReference>
<dbReference type="HOGENOM" id="CLU_2636143_0_0_11"/>
<dbReference type="Pfam" id="PF12728">
    <property type="entry name" value="HTH_17"/>
    <property type="match status" value="1"/>
</dbReference>
<evidence type="ECO:0000313" key="2">
    <source>
        <dbReference type="EMBL" id="ACV23650.1"/>
    </source>
</evidence>
<sequence length="77" mass="8691">MPWESEREGGKAQEQPYELFAGYPDLMTVSDVCEVTGLSAQTIRARLNQGELPGFRIGHTWYVSKPAFVAFVERRQG</sequence>
<dbReference type="Proteomes" id="UP000002026">
    <property type="component" value="Chromosome"/>
</dbReference>
<dbReference type="STRING" id="471855.Shel_26480"/>
<dbReference type="GO" id="GO:0003677">
    <property type="term" value="F:DNA binding"/>
    <property type="evidence" value="ECO:0007669"/>
    <property type="project" value="UniProtKB-KW"/>
</dbReference>
<dbReference type="EMBL" id="CP001684">
    <property type="protein sequence ID" value="ACV23650.1"/>
    <property type="molecule type" value="Genomic_DNA"/>
</dbReference>
<protein>
    <submittedName>
        <fullName evidence="2">DNA-binding protein, excisionase family</fullName>
    </submittedName>
</protein>
<dbReference type="InterPro" id="IPR009061">
    <property type="entry name" value="DNA-bd_dom_put_sf"/>
</dbReference>
<keyword evidence="3" id="KW-1185">Reference proteome</keyword>
<feature type="domain" description="Helix-turn-helix" evidence="1">
    <location>
        <begin position="26"/>
        <end position="75"/>
    </location>
</feature>
<evidence type="ECO:0000313" key="3">
    <source>
        <dbReference type="Proteomes" id="UP000002026"/>
    </source>
</evidence>
<dbReference type="SUPFAM" id="SSF46955">
    <property type="entry name" value="Putative DNA-binding domain"/>
    <property type="match status" value="1"/>
</dbReference>
<evidence type="ECO:0000259" key="1">
    <source>
        <dbReference type="Pfam" id="PF12728"/>
    </source>
</evidence>
<keyword evidence="2" id="KW-0238">DNA-binding</keyword>
<dbReference type="AlphaFoldDB" id="C7N3C7"/>
<dbReference type="KEGG" id="shi:Shel_26480"/>
<gene>
    <name evidence="2" type="ordered locus">Shel_26480</name>
</gene>
<dbReference type="NCBIfam" id="TIGR01764">
    <property type="entry name" value="excise"/>
    <property type="match status" value="1"/>
</dbReference>
<accession>C7N3C7</accession>
<organism evidence="2 3">
    <name type="scientific">Slackia heliotrinireducens (strain ATCC 29202 / DSM 20476 / NCTC 11029 / RHS 1)</name>
    <name type="common">Peptococcus heliotrinreducens</name>
    <dbReference type="NCBI Taxonomy" id="471855"/>
    <lineage>
        <taxon>Bacteria</taxon>
        <taxon>Bacillati</taxon>
        <taxon>Actinomycetota</taxon>
        <taxon>Coriobacteriia</taxon>
        <taxon>Eggerthellales</taxon>
        <taxon>Eggerthellaceae</taxon>
        <taxon>Slackia</taxon>
    </lineage>
</organism>